<dbReference type="EMBL" id="JASJOS010000013">
    <property type="protein sequence ID" value="MDJ1484143.1"/>
    <property type="molecule type" value="Genomic_DNA"/>
</dbReference>
<name>A0AAE3UB91_9BACT</name>
<evidence type="ECO:0000313" key="5">
    <source>
        <dbReference type="EMBL" id="MDJ1484143.1"/>
    </source>
</evidence>
<feature type="domain" description="Gfo/Idh/MocA-like oxidoreductase N-terminal" evidence="3">
    <location>
        <begin position="39"/>
        <end position="155"/>
    </location>
</feature>
<reference evidence="5" key="1">
    <citation type="submission" date="2023-05" db="EMBL/GenBank/DDBJ databases">
        <authorList>
            <person name="Zhang X."/>
        </authorList>
    </citation>
    <scope>NUCLEOTIDE SEQUENCE</scope>
    <source>
        <strain evidence="5">YF14B1</strain>
    </source>
</reference>
<dbReference type="Pfam" id="PF22725">
    <property type="entry name" value="GFO_IDH_MocA_C3"/>
    <property type="match status" value="1"/>
</dbReference>
<dbReference type="Gene3D" id="3.40.50.720">
    <property type="entry name" value="NAD(P)-binding Rossmann-like Domain"/>
    <property type="match status" value="1"/>
</dbReference>
<dbReference type="InterPro" id="IPR036291">
    <property type="entry name" value="NAD(P)-bd_dom_sf"/>
</dbReference>
<evidence type="ECO:0000256" key="1">
    <source>
        <dbReference type="ARBA" id="ARBA00010928"/>
    </source>
</evidence>
<comment type="similarity">
    <text evidence="1">Belongs to the Gfo/Idh/MocA family.</text>
</comment>
<evidence type="ECO:0000259" key="3">
    <source>
        <dbReference type="Pfam" id="PF01408"/>
    </source>
</evidence>
<comment type="caution">
    <text evidence="5">The sequence shown here is derived from an EMBL/GenBank/DDBJ whole genome shotgun (WGS) entry which is preliminary data.</text>
</comment>
<feature type="domain" description="GFO/IDH/MocA-like oxidoreductase" evidence="4">
    <location>
        <begin position="166"/>
        <end position="282"/>
    </location>
</feature>
<keyword evidence="2" id="KW-0560">Oxidoreductase</keyword>
<sequence length="365" mass="41060">MNTHSIKEKLKAAIFKLRFYFPIYRSKPSYTTGMQPNTIRWGILGCGKIARKFASDLQFVNNVQLIAVASRSQSTADAFAKEFPAKYKHNSYEALVQNPEVDVIYIATPHVYHYEHTLLCLNHSKAVLCEKPFAINSHQVKEMIALAQDKKVFLMEALWTKFLPHFQKLNQIIAEGQIGEIRSIIADFGFLPPYNPEGRLFDPNLGGGSLLDIGIYPVFLALSLLGKPQSIQAIMTPAPTGVDEQCAITFLHNNHAISQLFSTLASFTGTEAVIHGSKGRIRLTSRFYATTATLQFYLDTPSSQKELFNQKIDGFGYQYEAQHVVDCLQKGLTESPIMTFADSILLIETLDEIRRMAGIKYHWDA</sequence>
<dbReference type="Proteomes" id="UP001241110">
    <property type="component" value="Unassembled WGS sequence"/>
</dbReference>
<dbReference type="InterPro" id="IPR000683">
    <property type="entry name" value="Gfo/Idh/MocA-like_OxRdtase_N"/>
</dbReference>
<dbReference type="SUPFAM" id="SSF55347">
    <property type="entry name" value="Glyceraldehyde-3-phosphate dehydrogenase-like, C-terminal domain"/>
    <property type="match status" value="1"/>
</dbReference>
<dbReference type="PANTHER" id="PTHR22604">
    <property type="entry name" value="OXIDOREDUCTASES"/>
    <property type="match status" value="1"/>
</dbReference>
<evidence type="ECO:0000256" key="2">
    <source>
        <dbReference type="ARBA" id="ARBA00023002"/>
    </source>
</evidence>
<dbReference type="InterPro" id="IPR050984">
    <property type="entry name" value="Gfo/Idh/MocA_domain"/>
</dbReference>
<dbReference type="SUPFAM" id="SSF51735">
    <property type="entry name" value="NAD(P)-binding Rossmann-fold domains"/>
    <property type="match status" value="1"/>
</dbReference>
<dbReference type="AlphaFoldDB" id="A0AAE3UB91"/>
<dbReference type="Gene3D" id="3.30.360.10">
    <property type="entry name" value="Dihydrodipicolinate Reductase, domain 2"/>
    <property type="match status" value="1"/>
</dbReference>
<gene>
    <name evidence="5" type="ORF">QNI16_26835</name>
</gene>
<dbReference type="PANTHER" id="PTHR22604:SF105">
    <property type="entry name" value="TRANS-1,2-DIHYDROBENZENE-1,2-DIOL DEHYDROGENASE"/>
    <property type="match status" value="1"/>
</dbReference>
<evidence type="ECO:0000259" key="4">
    <source>
        <dbReference type="Pfam" id="PF22725"/>
    </source>
</evidence>
<accession>A0AAE3UB91</accession>
<dbReference type="GO" id="GO:0000166">
    <property type="term" value="F:nucleotide binding"/>
    <property type="evidence" value="ECO:0007669"/>
    <property type="project" value="InterPro"/>
</dbReference>
<protein>
    <submittedName>
        <fullName evidence="5">Gfo/Idh/MocA family oxidoreductase</fullName>
    </submittedName>
</protein>
<dbReference type="RefSeq" id="WP_313985027.1">
    <property type="nucleotide sequence ID" value="NZ_JASJOS010000013.1"/>
</dbReference>
<proteinExistence type="inferred from homology"/>
<evidence type="ECO:0000313" key="6">
    <source>
        <dbReference type="Proteomes" id="UP001241110"/>
    </source>
</evidence>
<dbReference type="Pfam" id="PF01408">
    <property type="entry name" value="GFO_IDH_MocA"/>
    <property type="match status" value="1"/>
</dbReference>
<dbReference type="InterPro" id="IPR055170">
    <property type="entry name" value="GFO_IDH_MocA-like_dom"/>
</dbReference>
<organism evidence="5 6">
    <name type="scientific">Xanthocytophaga flava</name>
    <dbReference type="NCBI Taxonomy" id="3048013"/>
    <lineage>
        <taxon>Bacteria</taxon>
        <taxon>Pseudomonadati</taxon>
        <taxon>Bacteroidota</taxon>
        <taxon>Cytophagia</taxon>
        <taxon>Cytophagales</taxon>
        <taxon>Rhodocytophagaceae</taxon>
        <taxon>Xanthocytophaga</taxon>
    </lineage>
</organism>
<dbReference type="GO" id="GO:0016491">
    <property type="term" value="F:oxidoreductase activity"/>
    <property type="evidence" value="ECO:0007669"/>
    <property type="project" value="UniProtKB-KW"/>
</dbReference>